<dbReference type="Pfam" id="PF00106">
    <property type="entry name" value="adh_short"/>
    <property type="match status" value="1"/>
</dbReference>
<reference evidence="4 5" key="1">
    <citation type="journal article" date="2020" name="Nat. Food">
        <title>A phased Vanilla planifolia genome enables genetic improvement of flavour and production.</title>
        <authorList>
            <person name="Hasing T."/>
            <person name="Tang H."/>
            <person name="Brym M."/>
            <person name="Khazi F."/>
            <person name="Huang T."/>
            <person name="Chambers A.H."/>
        </authorList>
    </citation>
    <scope>NUCLEOTIDE SEQUENCE [LARGE SCALE GENOMIC DNA]</scope>
    <source>
        <tissue evidence="4">Leaf</tissue>
    </source>
</reference>
<dbReference type="PRINTS" id="PR00081">
    <property type="entry name" value="GDHRDH"/>
</dbReference>
<gene>
    <name evidence="4" type="ORF">HPP92_019797</name>
</gene>
<evidence type="ECO:0000256" key="2">
    <source>
        <dbReference type="ARBA" id="ARBA00023002"/>
    </source>
</evidence>
<accession>A0A835QB06</accession>
<evidence type="ECO:0008006" key="6">
    <source>
        <dbReference type="Google" id="ProtNLM"/>
    </source>
</evidence>
<dbReference type="InterPro" id="IPR036291">
    <property type="entry name" value="NAD(P)-bd_dom_sf"/>
</dbReference>
<dbReference type="Gene3D" id="3.40.50.720">
    <property type="entry name" value="NAD(P)-binding Rossmann-like Domain"/>
    <property type="match status" value="1"/>
</dbReference>
<dbReference type="GO" id="GO:0016491">
    <property type="term" value="F:oxidoreductase activity"/>
    <property type="evidence" value="ECO:0007669"/>
    <property type="project" value="UniProtKB-KW"/>
</dbReference>
<dbReference type="Proteomes" id="UP000639772">
    <property type="component" value="Chromosome 10"/>
</dbReference>
<evidence type="ECO:0000313" key="4">
    <source>
        <dbReference type="EMBL" id="KAG0465633.1"/>
    </source>
</evidence>
<dbReference type="InterPro" id="IPR002347">
    <property type="entry name" value="SDR_fam"/>
</dbReference>
<protein>
    <recommendedName>
        <fullName evidence="6">Short-chain dehydrogenase TIC 32, chloroplastic</fullName>
    </recommendedName>
</protein>
<dbReference type="CDD" id="cd05327">
    <property type="entry name" value="retinol-DH_like_SDR_c_like"/>
    <property type="match status" value="1"/>
</dbReference>
<evidence type="ECO:0000256" key="1">
    <source>
        <dbReference type="ARBA" id="ARBA00006484"/>
    </source>
</evidence>
<dbReference type="PANTHER" id="PTHR24320">
    <property type="entry name" value="RETINOL DEHYDROGENASE"/>
    <property type="match status" value="1"/>
</dbReference>
<dbReference type="AlphaFoldDB" id="A0A835QB06"/>
<name>A0A835QB06_VANPL</name>
<organism evidence="4 5">
    <name type="scientific">Vanilla planifolia</name>
    <name type="common">Vanilla</name>
    <dbReference type="NCBI Taxonomy" id="51239"/>
    <lineage>
        <taxon>Eukaryota</taxon>
        <taxon>Viridiplantae</taxon>
        <taxon>Streptophyta</taxon>
        <taxon>Embryophyta</taxon>
        <taxon>Tracheophyta</taxon>
        <taxon>Spermatophyta</taxon>
        <taxon>Magnoliopsida</taxon>
        <taxon>Liliopsida</taxon>
        <taxon>Asparagales</taxon>
        <taxon>Orchidaceae</taxon>
        <taxon>Vanilloideae</taxon>
        <taxon>Vanilleae</taxon>
        <taxon>Vanilla</taxon>
    </lineage>
</organism>
<dbReference type="SUPFAM" id="SSF51735">
    <property type="entry name" value="NAD(P)-binding Rossmann-fold domains"/>
    <property type="match status" value="1"/>
</dbReference>
<evidence type="ECO:0000256" key="3">
    <source>
        <dbReference type="RuleBase" id="RU000363"/>
    </source>
</evidence>
<comment type="similarity">
    <text evidence="1 3">Belongs to the short-chain dehydrogenases/reductases (SDR) family.</text>
</comment>
<sequence>MDLPRWASPVHLVGFLCAQLGFIRQALRYLLGVAGPSGFGSSSTGEEVTRSIPRRSQLTAIVTGATSGIGAETARVLAKRGVRVVIPARDLKKAGEVKERIQRETPSAEIIVMEMDLSSFASIQSFSSAFLNLGQPLNILINNAGKFCRGFQLTEDKYEMTFATNYLGHYLLTQLLLERMVETASKTSFHGRIINLTSVIHRWATKEAFIFDDMLLPLRYNSTRAYAQSKLANIMHAKEIARQLRERKANVTANSVHPGIVKTGIIREHRSLLIDLVFFLASKLVKSVLQGAATTCYLAMSPQVDEVSGKYFVDCNESSCSPWADDLGEAHDLWLKTHALIQKALSLSSSTRGTDELL</sequence>
<keyword evidence="2" id="KW-0560">Oxidoreductase</keyword>
<dbReference type="EMBL" id="JADCNM010000010">
    <property type="protein sequence ID" value="KAG0465633.1"/>
    <property type="molecule type" value="Genomic_DNA"/>
</dbReference>
<dbReference type="PANTHER" id="PTHR24320:SF198">
    <property type="entry name" value="NAD(P)-BINDING ROSSMANN-FOLD SUPERFAMILY PROTEIN"/>
    <property type="match status" value="1"/>
</dbReference>
<comment type="caution">
    <text evidence="4">The sequence shown here is derived from an EMBL/GenBank/DDBJ whole genome shotgun (WGS) entry which is preliminary data.</text>
</comment>
<dbReference type="OrthoDB" id="191139at2759"/>
<dbReference type="PRINTS" id="PR00080">
    <property type="entry name" value="SDRFAMILY"/>
</dbReference>
<proteinExistence type="inferred from homology"/>
<evidence type="ECO:0000313" key="5">
    <source>
        <dbReference type="Proteomes" id="UP000639772"/>
    </source>
</evidence>